<evidence type="ECO:0000256" key="3">
    <source>
        <dbReference type="ARBA" id="ARBA00022989"/>
    </source>
</evidence>
<feature type="transmembrane region" description="Helical" evidence="5">
    <location>
        <begin position="7"/>
        <end position="25"/>
    </location>
</feature>
<dbReference type="EMBL" id="QUOV01000001">
    <property type="protein sequence ID" value="REL35340.1"/>
    <property type="molecule type" value="Genomic_DNA"/>
</dbReference>
<dbReference type="GO" id="GO:0005886">
    <property type="term" value="C:plasma membrane"/>
    <property type="evidence" value="ECO:0007669"/>
    <property type="project" value="InterPro"/>
</dbReference>
<comment type="caution">
    <text evidence="8">The sequence shown here is derived from an EMBL/GenBank/DDBJ whole genome shotgun (WGS) entry which is preliminary data.</text>
</comment>
<evidence type="ECO:0000313" key="7">
    <source>
        <dbReference type="EMBL" id="REL29749.1"/>
    </source>
</evidence>
<dbReference type="InterPro" id="IPR010445">
    <property type="entry name" value="LapA_dom"/>
</dbReference>
<sequence>MDVSLKLYFTIFVLVVLLLVAFAFGSQNDQLITLNYFIAKATMPVAMAVSIFAGLGFLFGLVFMFLINLLKPLKRKQNKG</sequence>
<keyword evidence="2 5" id="KW-0812">Transmembrane</keyword>
<dbReference type="EMBL" id="QUOT01000001">
    <property type="protein sequence ID" value="REL29749.1"/>
    <property type="molecule type" value="Genomic_DNA"/>
</dbReference>
<evidence type="ECO:0000256" key="2">
    <source>
        <dbReference type="ARBA" id="ARBA00022692"/>
    </source>
</evidence>
<evidence type="ECO:0000256" key="4">
    <source>
        <dbReference type="ARBA" id="ARBA00023136"/>
    </source>
</evidence>
<dbReference type="Proteomes" id="UP000256899">
    <property type="component" value="Unassembled WGS sequence"/>
</dbReference>
<dbReference type="Pfam" id="PF06305">
    <property type="entry name" value="LapA_dom"/>
    <property type="match status" value="1"/>
</dbReference>
<dbReference type="OrthoDB" id="7064015at2"/>
<proteinExistence type="predicted"/>
<keyword evidence="3 5" id="KW-1133">Transmembrane helix</keyword>
<feature type="transmembrane region" description="Helical" evidence="5">
    <location>
        <begin position="45"/>
        <end position="70"/>
    </location>
</feature>
<keyword evidence="4 5" id="KW-0472">Membrane</keyword>
<accession>A0A3E0UEQ8</accession>
<dbReference type="Proteomes" id="UP000256999">
    <property type="component" value="Unassembled WGS sequence"/>
</dbReference>
<evidence type="ECO:0000256" key="1">
    <source>
        <dbReference type="ARBA" id="ARBA00022475"/>
    </source>
</evidence>
<reference evidence="9 10" key="1">
    <citation type="submission" date="2018-08" db="EMBL/GenBank/DDBJ databases">
        <title>Thalassotalea euphylliae genome.</title>
        <authorList>
            <person name="Summers S."/>
            <person name="Rice S.A."/>
            <person name="Freckelton M.L."/>
            <person name="Nedved B.T."/>
            <person name="Hadfield M.G."/>
        </authorList>
    </citation>
    <scope>NUCLEOTIDE SEQUENCE [LARGE SCALE GENOMIC DNA]</scope>
    <source>
        <strain evidence="8 10">H2</strain>
        <strain evidence="9">H3</strain>
    </source>
</reference>
<dbReference type="RefSeq" id="WP_116000014.1">
    <property type="nucleotide sequence ID" value="NZ_QUOT01000001.1"/>
</dbReference>
<keyword evidence="9" id="KW-1185">Reference proteome</keyword>
<evidence type="ECO:0000313" key="10">
    <source>
        <dbReference type="Proteomes" id="UP000256999"/>
    </source>
</evidence>
<gene>
    <name evidence="8" type="ORF">DXX92_08225</name>
    <name evidence="7" type="ORF">DXX94_02945</name>
</gene>
<feature type="domain" description="Lipopolysaccharide assembly protein A" evidence="6">
    <location>
        <begin position="27"/>
        <end position="75"/>
    </location>
</feature>
<evidence type="ECO:0000259" key="6">
    <source>
        <dbReference type="Pfam" id="PF06305"/>
    </source>
</evidence>
<evidence type="ECO:0000313" key="9">
    <source>
        <dbReference type="Proteomes" id="UP000256899"/>
    </source>
</evidence>
<protein>
    <submittedName>
        <fullName evidence="8">LapA family protein</fullName>
    </submittedName>
</protein>
<keyword evidence="1" id="KW-1003">Cell membrane</keyword>
<organism evidence="8 10">
    <name type="scientific">Thalassotalea euphylliae</name>
    <dbReference type="NCBI Taxonomy" id="1655234"/>
    <lineage>
        <taxon>Bacteria</taxon>
        <taxon>Pseudomonadati</taxon>
        <taxon>Pseudomonadota</taxon>
        <taxon>Gammaproteobacteria</taxon>
        <taxon>Alteromonadales</taxon>
        <taxon>Colwelliaceae</taxon>
        <taxon>Thalassotalea</taxon>
    </lineage>
</organism>
<evidence type="ECO:0000256" key="5">
    <source>
        <dbReference type="SAM" id="Phobius"/>
    </source>
</evidence>
<evidence type="ECO:0000313" key="8">
    <source>
        <dbReference type="EMBL" id="REL35340.1"/>
    </source>
</evidence>
<name>A0A3E0UEQ8_9GAMM</name>
<dbReference type="AlphaFoldDB" id="A0A3E0UEQ8"/>
<reference evidence="7" key="2">
    <citation type="submission" date="2018-08" db="EMBL/GenBank/DDBJ databases">
        <authorList>
            <person name="Ferrada E.E."/>
            <person name="Latorre B.A."/>
        </authorList>
    </citation>
    <scope>NUCLEOTIDE SEQUENCE</scope>
    <source>
        <strain evidence="7">H3</strain>
    </source>
</reference>